<proteinExistence type="predicted"/>
<gene>
    <name evidence="1" type="ORF">JKP88DRAFT_243346</name>
</gene>
<evidence type="ECO:0000313" key="1">
    <source>
        <dbReference type="EMBL" id="KAG5189087.1"/>
    </source>
</evidence>
<dbReference type="Proteomes" id="UP000664859">
    <property type="component" value="Unassembled WGS sequence"/>
</dbReference>
<keyword evidence="2" id="KW-1185">Reference proteome</keyword>
<organism evidence="1 2">
    <name type="scientific">Tribonema minus</name>
    <dbReference type="NCBI Taxonomy" id="303371"/>
    <lineage>
        <taxon>Eukaryota</taxon>
        <taxon>Sar</taxon>
        <taxon>Stramenopiles</taxon>
        <taxon>Ochrophyta</taxon>
        <taxon>PX clade</taxon>
        <taxon>Xanthophyceae</taxon>
        <taxon>Tribonematales</taxon>
        <taxon>Tribonemataceae</taxon>
        <taxon>Tribonema</taxon>
    </lineage>
</organism>
<name>A0A836CK34_9STRA</name>
<reference evidence="1" key="1">
    <citation type="submission" date="2021-02" db="EMBL/GenBank/DDBJ databases">
        <title>First Annotated Genome of the Yellow-green Alga Tribonema minus.</title>
        <authorList>
            <person name="Mahan K.M."/>
        </authorList>
    </citation>
    <scope>NUCLEOTIDE SEQUENCE</scope>
    <source>
        <strain evidence="1">UTEX B ZZ1240</strain>
    </source>
</reference>
<dbReference type="Gene3D" id="1.10.510.10">
    <property type="entry name" value="Transferase(Phosphotransferase) domain 1"/>
    <property type="match status" value="1"/>
</dbReference>
<dbReference type="OrthoDB" id="124164at2759"/>
<evidence type="ECO:0000313" key="2">
    <source>
        <dbReference type="Proteomes" id="UP000664859"/>
    </source>
</evidence>
<protein>
    <recommendedName>
        <fullName evidence="3">Protein kinase domain-containing protein</fullName>
    </recommendedName>
</protein>
<dbReference type="SUPFAM" id="SSF56112">
    <property type="entry name" value="Protein kinase-like (PK-like)"/>
    <property type="match status" value="1"/>
</dbReference>
<dbReference type="AlphaFoldDB" id="A0A836CK34"/>
<accession>A0A836CK34</accession>
<comment type="caution">
    <text evidence="1">The sequence shown here is derived from an EMBL/GenBank/DDBJ whole genome shotgun (WGS) entry which is preliminary data.</text>
</comment>
<dbReference type="EMBL" id="JAFCMP010000057">
    <property type="protein sequence ID" value="KAG5189087.1"/>
    <property type="molecule type" value="Genomic_DNA"/>
</dbReference>
<evidence type="ECO:0008006" key="3">
    <source>
        <dbReference type="Google" id="ProtNLM"/>
    </source>
</evidence>
<dbReference type="InterPro" id="IPR011009">
    <property type="entry name" value="Kinase-like_dom_sf"/>
</dbReference>
<sequence>MVPVSAWFANRFSISLRRKRKCNCYEGSRTTGVDLPDALWSIRGAMLLKGEDKKFYSEMVIALEELTSKLAAWSDVYDGKVEYLLCYARAEDMIQFCALQQTPQETEGGRVHTVLHKLGTELNLKTTDGVLNCIHHTILLTSIICLQSKQLPSSYIHIGSSVFTEPGTTITYGDREVEKRVDLSAVSMSLERLSFLGQVYQAVRGEPCLVQALEPPATTQPRRLGAKQEYCVTLWPVGTALGCAPANPVELYNAVRCILQGLRVLHSNNIGHGDLRWPNVIKTSASQFVLIDLEGAMPLGSTVDLDIQMMPIAWQEGAVLENNRYTAKSDLLQLANMLRRRHSAAAMMTALEAANSAEEAWASIKQLQK</sequence>